<gene>
    <name evidence="1" type="ORF">LTLLF_103270</name>
</gene>
<evidence type="ECO:0000313" key="2">
    <source>
        <dbReference type="Proteomes" id="UP000710432"/>
    </source>
</evidence>
<reference evidence="1" key="1">
    <citation type="submission" date="2020-03" db="EMBL/GenBank/DDBJ databases">
        <title>Studies in the Genomics of Life Span.</title>
        <authorList>
            <person name="Glass D."/>
        </authorList>
    </citation>
    <scope>NUCLEOTIDE SEQUENCE</scope>
    <source>
        <strain evidence="1">LTLLF</strain>
        <tissue evidence="1">Muscle</tissue>
    </source>
</reference>
<dbReference type="AlphaFoldDB" id="A0A8J6KY18"/>
<dbReference type="Proteomes" id="UP000710432">
    <property type="component" value="Unassembled WGS sequence"/>
</dbReference>
<organism evidence="1 2">
    <name type="scientific">Microtus ochrogaster</name>
    <name type="common">Prairie vole</name>
    <dbReference type="NCBI Taxonomy" id="79684"/>
    <lineage>
        <taxon>Eukaryota</taxon>
        <taxon>Metazoa</taxon>
        <taxon>Chordata</taxon>
        <taxon>Craniata</taxon>
        <taxon>Vertebrata</taxon>
        <taxon>Euteleostomi</taxon>
        <taxon>Mammalia</taxon>
        <taxon>Eutheria</taxon>
        <taxon>Euarchontoglires</taxon>
        <taxon>Glires</taxon>
        <taxon>Rodentia</taxon>
        <taxon>Myomorpha</taxon>
        <taxon>Muroidea</taxon>
        <taxon>Cricetidae</taxon>
        <taxon>Arvicolinae</taxon>
        <taxon>Microtus</taxon>
    </lineage>
</organism>
<name>A0A8J6KY18_MICOH</name>
<evidence type="ECO:0000313" key="1">
    <source>
        <dbReference type="EMBL" id="KAH0518440.1"/>
    </source>
</evidence>
<protein>
    <submittedName>
        <fullName evidence="1">Protein THEMIS</fullName>
    </submittedName>
</protein>
<sequence>MQPLLPMEFLISCGLGPSWCGQSEEPRAWRSHHADRVKKLRPAQGGLNSRIPVGFRNDLVDVERQKNKQGPLE</sequence>
<accession>A0A8J6KY18</accession>
<proteinExistence type="predicted"/>
<dbReference type="EMBL" id="JAATJU010011300">
    <property type="protein sequence ID" value="KAH0518440.1"/>
    <property type="molecule type" value="Genomic_DNA"/>
</dbReference>
<comment type="caution">
    <text evidence="1">The sequence shown here is derived from an EMBL/GenBank/DDBJ whole genome shotgun (WGS) entry which is preliminary data.</text>
</comment>